<comment type="caution">
    <text evidence="3">The sequence shown here is derived from an EMBL/GenBank/DDBJ whole genome shotgun (WGS) entry which is preliminary data.</text>
</comment>
<dbReference type="Proteomes" id="UP001165080">
    <property type="component" value="Unassembled WGS sequence"/>
</dbReference>
<proteinExistence type="predicted"/>
<organism evidence="3 4">
    <name type="scientific">Pleodorina starrii</name>
    <dbReference type="NCBI Taxonomy" id="330485"/>
    <lineage>
        <taxon>Eukaryota</taxon>
        <taxon>Viridiplantae</taxon>
        <taxon>Chlorophyta</taxon>
        <taxon>core chlorophytes</taxon>
        <taxon>Chlorophyceae</taxon>
        <taxon>CS clade</taxon>
        <taxon>Chlamydomonadales</taxon>
        <taxon>Volvocaceae</taxon>
        <taxon>Pleodorina</taxon>
    </lineage>
</organism>
<evidence type="ECO:0000313" key="4">
    <source>
        <dbReference type="Proteomes" id="UP001165080"/>
    </source>
</evidence>
<protein>
    <submittedName>
        <fullName evidence="3">Uncharacterized protein</fullName>
    </submittedName>
</protein>
<feature type="coiled-coil region" evidence="1">
    <location>
        <begin position="97"/>
        <end position="152"/>
    </location>
</feature>
<name>A0A9W6BKX5_9CHLO</name>
<evidence type="ECO:0000256" key="2">
    <source>
        <dbReference type="SAM" id="MobiDB-lite"/>
    </source>
</evidence>
<keyword evidence="4" id="KW-1185">Reference proteome</keyword>
<gene>
    <name evidence="3" type="primary">PLEST001648</name>
    <name evidence="3" type="ORF">PLESTB_000830300</name>
</gene>
<reference evidence="3 4" key="1">
    <citation type="journal article" date="2023" name="Commun. Biol.">
        <title>Reorganization of the ancestral sex-determining regions during the evolution of trioecy in Pleodorina starrii.</title>
        <authorList>
            <person name="Takahashi K."/>
            <person name="Suzuki S."/>
            <person name="Kawai-Toyooka H."/>
            <person name="Yamamoto K."/>
            <person name="Hamaji T."/>
            <person name="Ootsuki R."/>
            <person name="Yamaguchi H."/>
            <person name="Kawachi M."/>
            <person name="Higashiyama T."/>
            <person name="Nozaki H."/>
        </authorList>
    </citation>
    <scope>NUCLEOTIDE SEQUENCE [LARGE SCALE GENOMIC DNA]</scope>
    <source>
        <strain evidence="3 4">NIES-4479</strain>
    </source>
</reference>
<dbReference type="EMBL" id="BRXU01000009">
    <property type="protein sequence ID" value="GLC54161.1"/>
    <property type="molecule type" value="Genomic_DNA"/>
</dbReference>
<sequence>MAQHRERDPLVEGLLRLGKATDFWQPGDGGAATTRAQVIRHLRPQNRDAVSAIISSFRSATDAERLRAQASRAREAGARTTKDVASYHRRQSALRFLEACSARVREQDKAHDQLEAEVRLQLAVNLEEQARLTRLQQETQQLRERANFLAQLHGRSKRARPLLEQFTQHQRQTLNAVRARIHSETESDSDNMFQGRMEQLCAAVQHEVSAQLNTASKEAEASAACMSSSLMLTNGDQPMGMGPGMVFSGALAAPFPGGAPHFQSADMQQHLHLWPTSNLHRQIQLLMNAPPQKLMTAICSLAKQSRSNVAQLVGKSGLLADENRRCQAVGKCQAADPLFDVRMMEQAQVGSYLELLHLDNQLAAAKVKLLTLAKLPAVSQALAKPHVAARLMNEGMRAALAAARDTLDGLIHDADAQGQLVEEVGRLEADAFELERREQRLEGLVSLLTNSLHSVFTGWQQQHSTNTEFLARMMPKAYSDLAERCARSVDSLARGVAELLRVPPELLPVLAEQRRMQRLLQGPDGGGAAAAAAAAAAAMGRTGLPSPSSLSLVDRVRLTWPYVGTQRTAGLLRAAAASGCSAFAGVASTHGSLLIRSSVASTASSQGARSSTSDAVLLGACSVSGSVNASLNGVGAAAGGSGCWASGAAAAAGGGGGASAMNTMGSWPGPGGSRASGAAENLHGSGYGPGPGGGLAGSGSWLLGPGGGGGGSSSAPAIPWGPGPAALGLPTLCYWLATATALDPLAPFRCPAALLRELHERFQVHDQTAKWVASADTQLRSRRRDIAGLQPSILALREALETKRLTVTADRISRLARSRRDMIKAMQDGTPKVKQAMREMEEQGAVKLVPWRRVNGQTAQEILNEIRSLGARINQLQQQQPLQPHERPYGALMPPPARNGF</sequence>
<evidence type="ECO:0000256" key="1">
    <source>
        <dbReference type="SAM" id="Coils"/>
    </source>
</evidence>
<dbReference type="OrthoDB" id="546867at2759"/>
<accession>A0A9W6BKX5</accession>
<feature type="region of interest" description="Disordered" evidence="2">
    <location>
        <begin position="879"/>
        <end position="901"/>
    </location>
</feature>
<keyword evidence="1" id="KW-0175">Coiled coil</keyword>
<evidence type="ECO:0000313" key="3">
    <source>
        <dbReference type="EMBL" id="GLC54161.1"/>
    </source>
</evidence>
<dbReference type="AlphaFoldDB" id="A0A9W6BKX5"/>